<dbReference type="Proteomes" id="UP001151760">
    <property type="component" value="Unassembled WGS sequence"/>
</dbReference>
<accession>A0ABQ4XKL4</accession>
<dbReference type="Pfam" id="PF07727">
    <property type="entry name" value="RVT_2"/>
    <property type="match status" value="1"/>
</dbReference>
<sequence length="131" mass="14941">MQTRRQLDTDPEMCIFAHIASKAEPKKIKEAMADHAWIEAMQEELHQSTNLRISKKFEKLMHNRFEMSLMGKMQFFLGLQIHQSPCGIFINQSKYALDILKKHGMEKCDGIGTTMATQSKLDANLSGTPVD</sequence>
<comment type="caution">
    <text evidence="2">The sequence shown here is derived from an EMBL/GenBank/DDBJ whole genome shotgun (WGS) entry which is preliminary data.</text>
</comment>
<organism evidence="2 3">
    <name type="scientific">Tanacetum coccineum</name>
    <dbReference type="NCBI Taxonomy" id="301880"/>
    <lineage>
        <taxon>Eukaryota</taxon>
        <taxon>Viridiplantae</taxon>
        <taxon>Streptophyta</taxon>
        <taxon>Embryophyta</taxon>
        <taxon>Tracheophyta</taxon>
        <taxon>Spermatophyta</taxon>
        <taxon>Magnoliopsida</taxon>
        <taxon>eudicotyledons</taxon>
        <taxon>Gunneridae</taxon>
        <taxon>Pentapetalae</taxon>
        <taxon>asterids</taxon>
        <taxon>campanulids</taxon>
        <taxon>Asterales</taxon>
        <taxon>Asteraceae</taxon>
        <taxon>Asteroideae</taxon>
        <taxon>Anthemideae</taxon>
        <taxon>Anthemidinae</taxon>
        <taxon>Tanacetum</taxon>
    </lineage>
</organism>
<proteinExistence type="predicted"/>
<evidence type="ECO:0000259" key="1">
    <source>
        <dbReference type="Pfam" id="PF07727"/>
    </source>
</evidence>
<dbReference type="InterPro" id="IPR013103">
    <property type="entry name" value="RVT_2"/>
</dbReference>
<keyword evidence="3" id="KW-1185">Reference proteome</keyword>
<protein>
    <submittedName>
        <fullName evidence="2">Uncharacterized mitochondrial protein-like protein</fullName>
    </submittedName>
</protein>
<evidence type="ECO:0000313" key="2">
    <source>
        <dbReference type="EMBL" id="GJS65478.1"/>
    </source>
</evidence>
<dbReference type="EMBL" id="BQNB010009581">
    <property type="protein sequence ID" value="GJS65478.1"/>
    <property type="molecule type" value="Genomic_DNA"/>
</dbReference>
<name>A0ABQ4XKL4_9ASTR</name>
<reference evidence="2" key="1">
    <citation type="journal article" date="2022" name="Int. J. Mol. Sci.">
        <title>Draft Genome of Tanacetum Coccineum: Genomic Comparison of Closely Related Tanacetum-Family Plants.</title>
        <authorList>
            <person name="Yamashiro T."/>
            <person name="Shiraishi A."/>
            <person name="Nakayama K."/>
            <person name="Satake H."/>
        </authorList>
    </citation>
    <scope>NUCLEOTIDE SEQUENCE</scope>
</reference>
<gene>
    <name evidence="2" type="ORF">Tco_0680042</name>
</gene>
<evidence type="ECO:0000313" key="3">
    <source>
        <dbReference type="Proteomes" id="UP001151760"/>
    </source>
</evidence>
<feature type="domain" description="Reverse transcriptase Ty1/copia-type" evidence="1">
    <location>
        <begin position="47"/>
        <end position="115"/>
    </location>
</feature>
<reference evidence="2" key="2">
    <citation type="submission" date="2022-01" db="EMBL/GenBank/DDBJ databases">
        <authorList>
            <person name="Yamashiro T."/>
            <person name="Shiraishi A."/>
            <person name="Satake H."/>
            <person name="Nakayama K."/>
        </authorList>
    </citation>
    <scope>NUCLEOTIDE SEQUENCE</scope>
</reference>